<evidence type="ECO:0000256" key="11">
    <source>
        <dbReference type="ARBA" id="ARBA00022857"/>
    </source>
</evidence>
<evidence type="ECO:0000256" key="14">
    <source>
        <dbReference type="ARBA" id="ARBA00023002"/>
    </source>
</evidence>
<dbReference type="InterPro" id="IPR016166">
    <property type="entry name" value="FAD-bd_PCMH"/>
</dbReference>
<keyword evidence="14 19" id="KW-0560">Oxidoreductase</keyword>
<organism evidence="21">
    <name type="scientific">uncultured Desulfobacterium sp</name>
    <dbReference type="NCBI Taxonomy" id="201089"/>
    <lineage>
        <taxon>Bacteria</taxon>
        <taxon>Pseudomonadati</taxon>
        <taxon>Thermodesulfobacteriota</taxon>
        <taxon>Desulfobacteria</taxon>
        <taxon>Desulfobacterales</taxon>
        <taxon>Desulfobacteriaceae</taxon>
        <taxon>Desulfobacterium</taxon>
        <taxon>environmental samples</taxon>
    </lineage>
</organism>
<dbReference type="InterPro" id="IPR011601">
    <property type="entry name" value="MurB_C"/>
</dbReference>
<dbReference type="HAMAP" id="MF_00037">
    <property type="entry name" value="MurB"/>
    <property type="match status" value="1"/>
</dbReference>
<keyword evidence="12 19" id="KW-0133">Cell shape</keyword>
<evidence type="ECO:0000256" key="8">
    <source>
        <dbReference type="ARBA" id="ARBA00022618"/>
    </source>
</evidence>
<evidence type="ECO:0000256" key="6">
    <source>
        <dbReference type="ARBA" id="ARBA00015188"/>
    </source>
</evidence>
<dbReference type="GO" id="GO:0005829">
    <property type="term" value="C:cytosol"/>
    <property type="evidence" value="ECO:0007669"/>
    <property type="project" value="TreeGrafter"/>
</dbReference>
<dbReference type="GO" id="GO:0071949">
    <property type="term" value="F:FAD binding"/>
    <property type="evidence" value="ECO:0007669"/>
    <property type="project" value="InterPro"/>
</dbReference>
<keyword evidence="10 19" id="KW-0274">FAD</keyword>
<dbReference type="EMBL" id="OJIN01000103">
    <property type="protein sequence ID" value="SPD73631.1"/>
    <property type="molecule type" value="Genomic_DNA"/>
</dbReference>
<evidence type="ECO:0000256" key="12">
    <source>
        <dbReference type="ARBA" id="ARBA00022960"/>
    </source>
</evidence>
<dbReference type="GO" id="GO:0008762">
    <property type="term" value="F:UDP-N-acetylmuramate dehydrogenase activity"/>
    <property type="evidence" value="ECO:0007669"/>
    <property type="project" value="UniProtKB-UniRule"/>
</dbReference>
<evidence type="ECO:0000256" key="5">
    <source>
        <dbReference type="ARBA" id="ARBA00012518"/>
    </source>
</evidence>
<evidence type="ECO:0000256" key="9">
    <source>
        <dbReference type="ARBA" id="ARBA00022630"/>
    </source>
</evidence>
<feature type="active site" evidence="19">
    <location>
        <position position="177"/>
    </location>
</feature>
<reference evidence="21" key="1">
    <citation type="submission" date="2018-01" db="EMBL/GenBank/DDBJ databases">
        <authorList>
            <person name="Regsiter A."/>
            <person name="William W."/>
        </authorList>
    </citation>
    <scope>NUCLEOTIDE SEQUENCE</scope>
    <source>
        <strain evidence="21">TRIP AH-1</strain>
    </source>
</reference>
<sequence>MDERQKEDLIRLCADKLIFNCPMAKYTTMGVGGKSEALYRADDLDELRLVIAFLNSEHIPYILIGKGSNLLIKDNGLDGVAIMLRGSLSVIERNEGDAAVVAGAGLPLVELIGFCRNLGLAGIECFAGIPGTVGGAVTMNAGAFGHEFGSRVEDIDIITRQGDVIRKARNQLIFYYRGLEIERGQVVVRARINLEKDSKEAVAGRIADYLKRRSIGQPLDFPSAGSVFKNPPDHYAGRLIEEAGLKGKKIGGAMISEKHANFIVNTGNATAKDIIELIYFAQSKVRDRTGIELEPEIKIVGI</sequence>
<comment type="function">
    <text evidence="2 19">Cell wall formation.</text>
</comment>
<comment type="catalytic activity">
    <reaction evidence="18 19">
        <text>UDP-N-acetyl-alpha-D-muramate + NADP(+) = UDP-N-acetyl-3-O-(1-carboxyvinyl)-alpha-D-glucosamine + NADPH + H(+)</text>
        <dbReference type="Rhea" id="RHEA:12248"/>
        <dbReference type="ChEBI" id="CHEBI:15378"/>
        <dbReference type="ChEBI" id="CHEBI:57783"/>
        <dbReference type="ChEBI" id="CHEBI:58349"/>
        <dbReference type="ChEBI" id="CHEBI:68483"/>
        <dbReference type="ChEBI" id="CHEBI:70757"/>
        <dbReference type="EC" id="1.3.1.98"/>
    </reaction>
</comment>
<keyword evidence="15 19" id="KW-0131">Cell cycle</keyword>
<dbReference type="GO" id="GO:0051301">
    <property type="term" value="P:cell division"/>
    <property type="evidence" value="ECO:0007669"/>
    <property type="project" value="UniProtKB-KW"/>
</dbReference>
<dbReference type="InterPro" id="IPR003170">
    <property type="entry name" value="MurB"/>
</dbReference>
<dbReference type="Gene3D" id="3.90.78.10">
    <property type="entry name" value="UDP-N-acetylenolpyruvoylglucosamine reductase, C-terminal domain"/>
    <property type="match status" value="1"/>
</dbReference>
<dbReference type="InterPro" id="IPR016167">
    <property type="entry name" value="FAD-bd_PCMH_sub1"/>
</dbReference>
<dbReference type="PANTHER" id="PTHR21071:SF4">
    <property type="entry name" value="UDP-N-ACETYLENOLPYRUVOYLGLUCOSAMINE REDUCTASE"/>
    <property type="match status" value="1"/>
</dbReference>
<dbReference type="GO" id="GO:0009252">
    <property type="term" value="P:peptidoglycan biosynthetic process"/>
    <property type="evidence" value="ECO:0007669"/>
    <property type="project" value="UniProtKB-UniRule"/>
</dbReference>
<feature type="domain" description="FAD-binding PCMH-type" evidence="20">
    <location>
        <begin position="31"/>
        <end position="197"/>
    </location>
</feature>
<comment type="pathway">
    <text evidence="4 19">Cell wall biogenesis; peptidoglycan biosynthesis.</text>
</comment>
<dbReference type="Gene3D" id="3.30.43.10">
    <property type="entry name" value="Uridine Diphospho-n-acetylenolpyruvylglucosamine Reductase, domain 2"/>
    <property type="match status" value="1"/>
</dbReference>
<evidence type="ECO:0000256" key="17">
    <source>
        <dbReference type="ARBA" id="ARBA00031026"/>
    </source>
</evidence>
<dbReference type="UniPathway" id="UPA00219"/>
<proteinExistence type="inferred from homology"/>
<dbReference type="InterPro" id="IPR006094">
    <property type="entry name" value="Oxid_FAD_bind_N"/>
</dbReference>
<dbReference type="SUPFAM" id="SSF56194">
    <property type="entry name" value="Uridine diphospho-N-Acetylenolpyruvylglucosamine reductase, MurB, C-terminal domain"/>
    <property type="match status" value="1"/>
</dbReference>
<dbReference type="EC" id="1.3.1.98" evidence="5 19"/>
<comment type="subcellular location">
    <subcellularLocation>
        <location evidence="3 19">Cytoplasm</location>
    </subcellularLocation>
</comment>
<dbReference type="NCBIfam" id="NF010480">
    <property type="entry name" value="PRK13905.1"/>
    <property type="match status" value="1"/>
</dbReference>
<gene>
    <name evidence="19 21" type="primary">murB</name>
    <name evidence="21" type="ORF">PITCH_A1910037</name>
</gene>
<dbReference type="AlphaFoldDB" id="A0A445MWA5"/>
<evidence type="ECO:0000256" key="16">
    <source>
        <dbReference type="ARBA" id="ARBA00023316"/>
    </source>
</evidence>
<dbReference type="Gene3D" id="3.30.465.10">
    <property type="match status" value="1"/>
</dbReference>
<dbReference type="Pfam" id="PF01565">
    <property type="entry name" value="FAD_binding_4"/>
    <property type="match status" value="1"/>
</dbReference>
<feature type="active site" evidence="19">
    <location>
        <position position="296"/>
    </location>
</feature>
<keyword evidence="9 19" id="KW-0285">Flavoprotein</keyword>
<evidence type="ECO:0000256" key="3">
    <source>
        <dbReference type="ARBA" id="ARBA00004496"/>
    </source>
</evidence>
<evidence type="ECO:0000256" key="18">
    <source>
        <dbReference type="ARBA" id="ARBA00048914"/>
    </source>
</evidence>
<dbReference type="PANTHER" id="PTHR21071">
    <property type="entry name" value="UDP-N-ACETYLENOLPYRUVOYLGLUCOSAMINE REDUCTASE"/>
    <property type="match status" value="1"/>
</dbReference>
<evidence type="ECO:0000313" key="21">
    <source>
        <dbReference type="EMBL" id="SPD73631.1"/>
    </source>
</evidence>
<evidence type="ECO:0000256" key="2">
    <source>
        <dbReference type="ARBA" id="ARBA00003921"/>
    </source>
</evidence>
<dbReference type="SUPFAM" id="SSF56176">
    <property type="entry name" value="FAD-binding/transporter-associated domain-like"/>
    <property type="match status" value="1"/>
</dbReference>
<accession>A0A445MWA5</accession>
<comment type="cofactor">
    <cofactor evidence="1 19">
        <name>FAD</name>
        <dbReference type="ChEBI" id="CHEBI:57692"/>
    </cofactor>
</comment>
<evidence type="ECO:0000256" key="15">
    <source>
        <dbReference type="ARBA" id="ARBA00023306"/>
    </source>
</evidence>
<dbReference type="GO" id="GO:0071555">
    <property type="term" value="P:cell wall organization"/>
    <property type="evidence" value="ECO:0007669"/>
    <property type="project" value="UniProtKB-KW"/>
</dbReference>
<name>A0A445MWA5_9BACT</name>
<protein>
    <recommendedName>
        <fullName evidence="6 19">UDP-N-acetylenolpyruvoylglucosamine reductase</fullName>
        <ecNumber evidence="5 19">1.3.1.98</ecNumber>
    </recommendedName>
    <alternativeName>
        <fullName evidence="17 19">UDP-N-acetylmuramate dehydrogenase</fullName>
    </alternativeName>
</protein>
<keyword evidence="16 19" id="KW-0961">Cell wall biogenesis/degradation</keyword>
<dbReference type="InterPro" id="IPR036635">
    <property type="entry name" value="MurB_C_sf"/>
</dbReference>
<keyword evidence="11 19" id="KW-0521">NADP</keyword>
<feature type="active site" description="Proton donor" evidence="19">
    <location>
        <position position="226"/>
    </location>
</feature>
<keyword evidence="13 19" id="KW-0573">Peptidoglycan synthesis</keyword>
<dbReference type="InterPro" id="IPR036318">
    <property type="entry name" value="FAD-bd_PCMH-like_sf"/>
</dbReference>
<dbReference type="GO" id="GO:0008360">
    <property type="term" value="P:regulation of cell shape"/>
    <property type="evidence" value="ECO:0007669"/>
    <property type="project" value="UniProtKB-KW"/>
</dbReference>
<evidence type="ECO:0000256" key="13">
    <source>
        <dbReference type="ARBA" id="ARBA00022984"/>
    </source>
</evidence>
<evidence type="ECO:0000256" key="19">
    <source>
        <dbReference type="HAMAP-Rule" id="MF_00037"/>
    </source>
</evidence>
<dbReference type="PROSITE" id="PS51387">
    <property type="entry name" value="FAD_PCMH"/>
    <property type="match status" value="1"/>
</dbReference>
<evidence type="ECO:0000256" key="4">
    <source>
        <dbReference type="ARBA" id="ARBA00004752"/>
    </source>
</evidence>
<evidence type="ECO:0000256" key="1">
    <source>
        <dbReference type="ARBA" id="ARBA00001974"/>
    </source>
</evidence>
<dbReference type="Pfam" id="PF02873">
    <property type="entry name" value="MurB_C"/>
    <property type="match status" value="1"/>
</dbReference>
<keyword evidence="7 19" id="KW-0963">Cytoplasm</keyword>
<dbReference type="InterPro" id="IPR016169">
    <property type="entry name" value="FAD-bd_PCMH_sub2"/>
</dbReference>
<keyword evidence="8 19" id="KW-0132">Cell division</keyword>
<evidence type="ECO:0000256" key="7">
    <source>
        <dbReference type="ARBA" id="ARBA00022490"/>
    </source>
</evidence>
<dbReference type="NCBIfam" id="TIGR00179">
    <property type="entry name" value="murB"/>
    <property type="match status" value="1"/>
</dbReference>
<evidence type="ECO:0000256" key="10">
    <source>
        <dbReference type="ARBA" id="ARBA00022827"/>
    </source>
</evidence>
<comment type="similarity">
    <text evidence="19">Belongs to the MurB family.</text>
</comment>
<evidence type="ECO:0000259" key="20">
    <source>
        <dbReference type="PROSITE" id="PS51387"/>
    </source>
</evidence>